<dbReference type="EMBL" id="SNYW01000006">
    <property type="protein sequence ID" value="TDQ84334.1"/>
    <property type="molecule type" value="Genomic_DNA"/>
</dbReference>
<dbReference type="Proteomes" id="UP000295783">
    <property type="component" value="Unassembled WGS sequence"/>
</dbReference>
<evidence type="ECO:0000313" key="1">
    <source>
        <dbReference type="EMBL" id="TDQ84334.1"/>
    </source>
</evidence>
<name>A0A4R6WWB1_9PROT</name>
<keyword evidence="2" id="KW-1185">Reference proteome</keyword>
<evidence type="ECO:0000313" key="2">
    <source>
        <dbReference type="Proteomes" id="UP000295783"/>
    </source>
</evidence>
<proteinExistence type="predicted"/>
<organism evidence="1 2">
    <name type="scientific">Dongia mobilis</name>
    <dbReference type="NCBI Taxonomy" id="578943"/>
    <lineage>
        <taxon>Bacteria</taxon>
        <taxon>Pseudomonadati</taxon>
        <taxon>Pseudomonadota</taxon>
        <taxon>Alphaproteobacteria</taxon>
        <taxon>Rhodospirillales</taxon>
        <taxon>Dongiaceae</taxon>
        <taxon>Dongia</taxon>
    </lineage>
</organism>
<sequence>MVKITPGMPALRQEFGTCNCMATIYAKFKQTGQVTQQGEAMLMLMLNRKGILPVDCFVRAGSSVHVTNAEIEQLVAALNGQSIDLKGGRLSPLSPGR</sequence>
<comment type="caution">
    <text evidence="1">The sequence shown here is derived from an EMBL/GenBank/DDBJ whole genome shotgun (WGS) entry which is preliminary data.</text>
</comment>
<dbReference type="AlphaFoldDB" id="A0A4R6WWB1"/>
<reference evidence="1 2" key="1">
    <citation type="submission" date="2019-03" db="EMBL/GenBank/DDBJ databases">
        <title>Genomic Encyclopedia of Type Strains, Phase III (KMG-III): the genomes of soil and plant-associated and newly described type strains.</title>
        <authorList>
            <person name="Whitman W."/>
        </authorList>
    </citation>
    <scope>NUCLEOTIDE SEQUENCE [LARGE SCALE GENOMIC DNA]</scope>
    <source>
        <strain evidence="1 2">CGMCC 1.7660</strain>
    </source>
</reference>
<protein>
    <submittedName>
        <fullName evidence="1">Uncharacterized protein</fullName>
    </submittedName>
</protein>
<gene>
    <name evidence="1" type="ORF">A8950_0885</name>
</gene>
<accession>A0A4R6WWB1</accession>